<keyword evidence="2" id="KW-0012">Acyltransferase</keyword>
<evidence type="ECO:0000256" key="1">
    <source>
        <dbReference type="ARBA" id="ARBA00022679"/>
    </source>
</evidence>
<organism evidence="4 5">
    <name type="scientific">Rhizobium leguminosarum bv. trifolii</name>
    <dbReference type="NCBI Taxonomy" id="386"/>
    <lineage>
        <taxon>Bacteria</taxon>
        <taxon>Pseudomonadati</taxon>
        <taxon>Pseudomonadota</taxon>
        <taxon>Alphaproteobacteria</taxon>
        <taxon>Hyphomicrobiales</taxon>
        <taxon>Rhizobiaceae</taxon>
        <taxon>Rhizobium/Agrobacterium group</taxon>
        <taxon>Rhizobium</taxon>
    </lineage>
</organism>
<reference evidence="4 5" key="1">
    <citation type="submission" date="2017-03" db="EMBL/GenBank/DDBJ databases">
        <title>Genome analysis of Rhizobial strains effectives or ineffectives for nitrogen fixation isolated from bean seeds.</title>
        <authorList>
            <person name="Peralta H."/>
            <person name="Aguilar-Vera A."/>
            <person name="Mora Y."/>
            <person name="Vargas-Lagunas C."/>
            <person name="Girard L."/>
            <person name="Mora J."/>
        </authorList>
    </citation>
    <scope>NUCLEOTIDE SEQUENCE [LARGE SCALE GENOMIC DNA]</scope>
    <source>
        <strain evidence="4 5">CCGM5</strain>
    </source>
</reference>
<gene>
    <name evidence="4" type="ORF">B5K10_02405</name>
</gene>
<dbReference type="GO" id="GO:0016747">
    <property type="term" value="F:acyltransferase activity, transferring groups other than amino-acyl groups"/>
    <property type="evidence" value="ECO:0007669"/>
    <property type="project" value="InterPro"/>
</dbReference>
<comment type="caution">
    <text evidence="4">The sequence shown here is derived from an EMBL/GenBank/DDBJ whole genome shotgun (WGS) entry which is preliminary data.</text>
</comment>
<dbReference type="PROSITE" id="PS51186">
    <property type="entry name" value="GNAT"/>
    <property type="match status" value="1"/>
</dbReference>
<dbReference type="InterPro" id="IPR050680">
    <property type="entry name" value="YpeA/RimI_acetyltransf"/>
</dbReference>
<proteinExistence type="predicted"/>
<dbReference type="Pfam" id="PF00583">
    <property type="entry name" value="Acetyltransf_1"/>
    <property type="match status" value="1"/>
</dbReference>
<name>A0A3E1BY77_RHILT</name>
<dbReference type="PANTHER" id="PTHR43420">
    <property type="entry name" value="ACETYLTRANSFERASE"/>
    <property type="match status" value="1"/>
</dbReference>
<dbReference type="AlphaFoldDB" id="A0A3E1BY77"/>
<dbReference type="CDD" id="cd04301">
    <property type="entry name" value="NAT_SF"/>
    <property type="match status" value="1"/>
</dbReference>
<sequence>MISLRPMRDSEYSAYLDYFIPEYAAEISSNYGLSDLLSLAQAKREIAADLPDGVKTSGQVLLCLIDHSQRPETVIGYLWYKPDAAMRSAFISDFYILAAHQGKGLGKQALKALEDELKGKGFEQIKLRVAADNKRARHVYEDTGFRVTGVNMSKSLASK</sequence>
<evidence type="ECO:0000256" key="2">
    <source>
        <dbReference type="ARBA" id="ARBA00023315"/>
    </source>
</evidence>
<evidence type="ECO:0000259" key="3">
    <source>
        <dbReference type="PROSITE" id="PS51186"/>
    </source>
</evidence>
<dbReference type="InterPro" id="IPR016181">
    <property type="entry name" value="Acyl_CoA_acyltransferase"/>
</dbReference>
<dbReference type="Gene3D" id="3.40.630.30">
    <property type="match status" value="1"/>
</dbReference>
<keyword evidence="1 4" id="KW-0808">Transferase</keyword>
<dbReference type="EMBL" id="NAOO01000004">
    <property type="protein sequence ID" value="RFB99409.1"/>
    <property type="molecule type" value="Genomic_DNA"/>
</dbReference>
<evidence type="ECO:0000313" key="4">
    <source>
        <dbReference type="EMBL" id="RFB99409.1"/>
    </source>
</evidence>
<evidence type="ECO:0000313" key="5">
    <source>
        <dbReference type="Proteomes" id="UP000256748"/>
    </source>
</evidence>
<protein>
    <submittedName>
        <fullName evidence="4">GNAT family N-acetyltransferase</fullName>
    </submittedName>
</protein>
<dbReference type="PANTHER" id="PTHR43420:SF47">
    <property type="entry name" value="N-ACETYLTRANSFERASE DOMAIN-CONTAINING PROTEIN"/>
    <property type="match status" value="1"/>
</dbReference>
<dbReference type="Proteomes" id="UP000256748">
    <property type="component" value="Unassembled WGS sequence"/>
</dbReference>
<accession>A0A3E1BY77</accession>
<feature type="domain" description="N-acetyltransferase" evidence="3">
    <location>
        <begin position="2"/>
        <end position="159"/>
    </location>
</feature>
<dbReference type="RefSeq" id="WP_116272207.1">
    <property type="nucleotide sequence ID" value="NZ_KZ859521.1"/>
</dbReference>
<dbReference type="InterPro" id="IPR000182">
    <property type="entry name" value="GNAT_dom"/>
</dbReference>
<dbReference type="SUPFAM" id="SSF55729">
    <property type="entry name" value="Acyl-CoA N-acyltransferases (Nat)"/>
    <property type="match status" value="1"/>
</dbReference>